<dbReference type="PANTHER" id="PTHR30388">
    <property type="entry name" value="ALDEHYDE OXIDOREDUCTASE MOLYBDENUM COFACTOR ASSEMBLY PROTEIN"/>
    <property type="match status" value="1"/>
</dbReference>
<accession>A0A7W9GFA7</accession>
<reference evidence="2 3" key="1">
    <citation type="submission" date="2020-08" db="EMBL/GenBank/DDBJ databases">
        <title>Sequencing the genomes of 1000 actinobacteria strains.</title>
        <authorList>
            <person name="Klenk H.-P."/>
        </authorList>
    </citation>
    <scope>NUCLEOTIDE SEQUENCE [LARGE SCALE GENOMIC DNA]</scope>
    <source>
        <strain evidence="2 3">DSM 45507</strain>
    </source>
</reference>
<evidence type="ECO:0000313" key="2">
    <source>
        <dbReference type="EMBL" id="MBB5782526.1"/>
    </source>
</evidence>
<sequence>MAHTHDAEDPACAVAHSEAPAEPAGRTLVAVFASPVAECLLRFGAELGFRPILFEPDPERRLEGFTAVTGPGAWLDATADVVLTDHHREEIGPVLRDVLKFPVRWVGIMGSARHTAPHVRALAGLGVPPEEIARVHRPIGLNIGSRTPPEIAVATLAGLIADRNARPGGFAF</sequence>
<gene>
    <name evidence="2" type="ORF">HD596_009282</name>
</gene>
<dbReference type="InterPro" id="IPR052698">
    <property type="entry name" value="MoCofactor_Util/Proc"/>
</dbReference>
<dbReference type="Pfam" id="PF13478">
    <property type="entry name" value="XdhC_C"/>
    <property type="match status" value="1"/>
</dbReference>
<comment type="caution">
    <text evidence="2">The sequence shown here is derived from an EMBL/GenBank/DDBJ whole genome shotgun (WGS) entry which is preliminary data.</text>
</comment>
<evidence type="ECO:0000313" key="3">
    <source>
        <dbReference type="Proteomes" id="UP000579153"/>
    </source>
</evidence>
<evidence type="ECO:0000259" key="1">
    <source>
        <dbReference type="Pfam" id="PF13478"/>
    </source>
</evidence>
<organism evidence="2 3">
    <name type="scientific">Nonomuraea jabiensis</name>
    <dbReference type="NCBI Taxonomy" id="882448"/>
    <lineage>
        <taxon>Bacteria</taxon>
        <taxon>Bacillati</taxon>
        <taxon>Actinomycetota</taxon>
        <taxon>Actinomycetes</taxon>
        <taxon>Streptosporangiales</taxon>
        <taxon>Streptosporangiaceae</taxon>
        <taxon>Nonomuraea</taxon>
    </lineage>
</organism>
<feature type="domain" description="XdhC Rossmann" evidence="1">
    <location>
        <begin position="28"/>
        <end position="158"/>
    </location>
</feature>
<keyword evidence="3" id="KW-1185">Reference proteome</keyword>
<dbReference type="InterPro" id="IPR027051">
    <property type="entry name" value="XdhC_Rossmann_dom"/>
</dbReference>
<proteinExistence type="predicted"/>
<dbReference type="PANTHER" id="PTHR30388:SF6">
    <property type="entry name" value="XANTHINE DEHYDROGENASE SUBUNIT A-RELATED"/>
    <property type="match status" value="1"/>
</dbReference>
<dbReference type="Proteomes" id="UP000579153">
    <property type="component" value="Unassembled WGS sequence"/>
</dbReference>
<dbReference type="EMBL" id="JACHMB010000001">
    <property type="protein sequence ID" value="MBB5782526.1"/>
    <property type="molecule type" value="Genomic_DNA"/>
</dbReference>
<name>A0A7W9GFA7_9ACTN</name>
<dbReference type="AlphaFoldDB" id="A0A7W9GFA7"/>
<dbReference type="Gene3D" id="3.40.50.720">
    <property type="entry name" value="NAD(P)-binding Rossmann-like Domain"/>
    <property type="match status" value="1"/>
</dbReference>
<dbReference type="RefSeq" id="WP_185075597.1">
    <property type="nucleotide sequence ID" value="NZ_JACHMB010000001.1"/>
</dbReference>
<protein>
    <submittedName>
        <fullName evidence="2">Xanthine/CO dehydrogenase XdhC/CoxF family maturation factor</fullName>
    </submittedName>
</protein>